<evidence type="ECO:0000313" key="9">
    <source>
        <dbReference type="EMBL" id="SUZ67518.1"/>
    </source>
</evidence>
<keyword evidence="5" id="KW-0560">Oxidoreductase</keyword>
<dbReference type="Pfam" id="PF02770">
    <property type="entry name" value="Acyl-CoA_dh_M"/>
    <property type="match status" value="1"/>
</dbReference>
<evidence type="ECO:0000256" key="4">
    <source>
        <dbReference type="ARBA" id="ARBA00022827"/>
    </source>
</evidence>
<dbReference type="Pfam" id="PF00441">
    <property type="entry name" value="Acyl-CoA_dh_1"/>
    <property type="match status" value="1"/>
</dbReference>
<name>A0A381PM39_9ZZZZ</name>
<dbReference type="Gene3D" id="2.40.110.10">
    <property type="entry name" value="Butyryl-CoA Dehydrogenase, subunit A, domain 2"/>
    <property type="match status" value="1"/>
</dbReference>
<dbReference type="PANTHER" id="PTHR48083">
    <property type="entry name" value="MEDIUM-CHAIN SPECIFIC ACYL-COA DEHYDROGENASE, MITOCHONDRIAL-RELATED"/>
    <property type="match status" value="1"/>
</dbReference>
<dbReference type="SUPFAM" id="SSF47203">
    <property type="entry name" value="Acyl-CoA dehydrogenase C-terminal domain-like"/>
    <property type="match status" value="1"/>
</dbReference>
<keyword evidence="4" id="KW-0274">FAD</keyword>
<gene>
    <name evidence="9" type="ORF">METZ01_LOCUS20372</name>
</gene>
<dbReference type="PROSITE" id="PS00073">
    <property type="entry name" value="ACYL_COA_DH_2"/>
    <property type="match status" value="1"/>
</dbReference>
<dbReference type="SUPFAM" id="SSF56645">
    <property type="entry name" value="Acyl-CoA dehydrogenase NM domain-like"/>
    <property type="match status" value="1"/>
</dbReference>
<evidence type="ECO:0000259" key="7">
    <source>
        <dbReference type="Pfam" id="PF02770"/>
    </source>
</evidence>
<dbReference type="InterPro" id="IPR050741">
    <property type="entry name" value="Acyl-CoA_dehydrogenase"/>
</dbReference>
<dbReference type="InterPro" id="IPR046373">
    <property type="entry name" value="Acyl-CoA_Oxase/DH_mid-dom_sf"/>
</dbReference>
<dbReference type="Gene3D" id="1.20.140.10">
    <property type="entry name" value="Butyryl-CoA Dehydrogenase, subunit A, domain 3"/>
    <property type="match status" value="1"/>
</dbReference>
<dbReference type="PANTHER" id="PTHR48083:SF20">
    <property type="entry name" value="LONG-CHAIN SPECIFIC ACYL-COA DEHYDROGENASE, MITOCHONDRIAL"/>
    <property type="match status" value="1"/>
</dbReference>
<dbReference type="InterPro" id="IPR037069">
    <property type="entry name" value="AcylCoA_DH/ox_N_sf"/>
</dbReference>
<reference evidence="9" key="1">
    <citation type="submission" date="2018-05" db="EMBL/GenBank/DDBJ databases">
        <authorList>
            <person name="Lanie J.A."/>
            <person name="Ng W.-L."/>
            <person name="Kazmierczak K.M."/>
            <person name="Andrzejewski T.M."/>
            <person name="Davidsen T.M."/>
            <person name="Wayne K.J."/>
            <person name="Tettelin H."/>
            <person name="Glass J.I."/>
            <person name="Rusch D."/>
            <person name="Podicherti R."/>
            <person name="Tsui H.-C.T."/>
            <person name="Winkler M.E."/>
        </authorList>
    </citation>
    <scope>NUCLEOTIDE SEQUENCE</scope>
</reference>
<dbReference type="InterPro" id="IPR009100">
    <property type="entry name" value="AcylCoA_DH/oxidase_NM_dom_sf"/>
</dbReference>
<evidence type="ECO:0000256" key="3">
    <source>
        <dbReference type="ARBA" id="ARBA00022630"/>
    </source>
</evidence>
<dbReference type="InterPro" id="IPR036250">
    <property type="entry name" value="AcylCo_DH-like_C"/>
</dbReference>
<dbReference type="Gene3D" id="1.10.540.10">
    <property type="entry name" value="Acyl-CoA dehydrogenase/oxidase, N-terminal domain"/>
    <property type="match status" value="1"/>
</dbReference>
<feature type="domain" description="Acyl-CoA dehydrogenase/oxidase N-terminal" evidence="8">
    <location>
        <begin position="33"/>
        <end position="143"/>
    </location>
</feature>
<dbReference type="InterPro" id="IPR006091">
    <property type="entry name" value="Acyl-CoA_Oxase/DH_mid-dom"/>
</dbReference>
<dbReference type="InterPro" id="IPR006089">
    <property type="entry name" value="Acyl-CoA_DH_CS"/>
</dbReference>
<dbReference type="AlphaFoldDB" id="A0A381PM39"/>
<evidence type="ECO:0000256" key="1">
    <source>
        <dbReference type="ARBA" id="ARBA00001974"/>
    </source>
</evidence>
<keyword evidence="3" id="KW-0285">Flavoprotein</keyword>
<organism evidence="9">
    <name type="scientific">marine metagenome</name>
    <dbReference type="NCBI Taxonomy" id="408172"/>
    <lineage>
        <taxon>unclassified sequences</taxon>
        <taxon>metagenomes</taxon>
        <taxon>ecological metagenomes</taxon>
    </lineage>
</organism>
<comment type="similarity">
    <text evidence="2">Belongs to the acyl-CoA dehydrogenase family.</text>
</comment>
<dbReference type="FunFam" id="1.20.140.10:FF:000001">
    <property type="entry name" value="Acyl-CoA dehydrogenase"/>
    <property type="match status" value="1"/>
</dbReference>
<comment type="cofactor">
    <cofactor evidence="1">
        <name>FAD</name>
        <dbReference type="ChEBI" id="CHEBI:57692"/>
    </cofactor>
</comment>
<evidence type="ECO:0000259" key="8">
    <source>
        <dbReference type="Pfam" id="PF02771"/>
    </source>
</evidence>
<dbReference type="GO" id="GO:0033539">
    <property type="term" value="P:fatty acid beta-oxidation using acyl-CoA dehydrogenase"/>
    <property type="evidence" value="ECO:0007669"/>
    <property type="project" value="TreeGrafter"/>
</dbReference>
<accession>A0A381PM39</accession>
<dbReference type="InterPro" id="IPR009075">
    <property type="entry name" value="AcylCo_DH/oxidase_C"/>
</dbReference>
<feature type="domain" description="Acyl-CoA dehydrogenase/oxidase C-terminal" evidence="6">
    <location>
        <begin position="254"/>
        <end position="402"/>
    </location>
</feature>
<dbReference type="EMBL" id="UINC01001014">
    <property type="protein sequence ID" value="SUZ67518.1"/>
    <property type="molecule type" value="Genomic_DNA"/>
</dbReference>
<evidence type="ECO:0000256" key="2">
    <source>
        <dbReference type="ARBA" id="ARBA00009347"/>
    </source>
</evidence>
<proteinExistence type="inferred from homology"/>
<dbReference type="GO" id="GO:0005737">
    <property type="term" value="C:cytoplasm"/>
    <property type="evidence" value="ECO:0007669"/>
    <property type="project" value="TreeGrafter"/>
</dbReference>
<feature type="domain" description="Acyl-CoA oxidase/dehydrogenase middle" evidence="7">
    <location>
        <begin position="148"/>
        <end position="242"/>
    </location>
</feature>
<evidence type="ECO:0000259" key="6">
    <source>
        <dbReference type="Pfam" id="PF00441"/>
    </source>
</evidence>
<evidence type="ECO:0000256" key="5">
    <source>
        <dbReference type="ARBA" id="ARBA00023002"/>
    </source>
</evidence>
<dbReference type="GO" id="GO:0003995">
    <property type="term" value="F:acyl-CoA dehydrogenase activity"/>
    <property type="evidence" value="ECO:0007669"/>
    <property type="project" value="InterPro"/>
</dbReference>
<sequence length="402" mass="44730">MHYNSNRITTLFEQATRTAGILHVHDRAVYDTNHELFRSNARRFFREELETNIGGWEKDGVLPREFWLKAGEKGFHCCGIPEEYGGPGADFLYNMVLSEEVGYAIGGASVGFSVSSDIVSYYILHSGTEEQKKYWLPKMVAGQAIPSIGMTEPGCGSDLKAVRTTAVREGEHYVINGQKTFITNGQSCDFVLLVCSTDQSLGAKGISLIIVESDREGFQRGRNLEKIGQKAADTSELFFSDVRVPASNLLGKEGGGFAVLMNELPRERMTIACRALAEAQRAYELTIDYVKERKAFGNSIFEFQNTQFKLAEIKTSLAVGWAYLDQCLSKINEGTLTPEEGAMAKLWTTETGNKIVDDCLQFFGGYGYMSEYPISRLFVDSRVRRIYGGSSEIMKLVIGRSI</sequence>
<evidence type="ECO:0008006" key="10">
    <source>
        <dbReference type="Google" id="ProtNLM"/>
    </source>
</evidence>
<dbReference type="Pfam" id="PF02771">
    <property type="entry name" value="Acyl-CoA_dh_N"/>
    <property type="match status" value="1"/>
</dbReference>
<dbReference type="FunFam" id="2.40.110.10:FF:000009">
    <property type="entry name" value="Acyl-CoA dehydrogenase"/>
    <property type="match status" value="1"/>
</dbReference>
<dbReference type="GO" id="GO:0050660">
    <property type="term" value="F:flavin adenine dinucleotide binding"/>
    <property type="evidence" value="ECO:0007669"/>
    <property type="project" value="InterPro"/>
</dbReference>
<protein>
    <recommendedName>
        <fullName evidence="10">Acyl-CoA dehydrogenase</fullName>
    </recommendedName>
</protein>
<dbReference type="InterPro" id="IPR013786">
    <property type="entry name" value="AcylCoA_DH/ox_N"/>
</dbReference>